<protein>
    <submittedName>
        <fullName evidence="3">Phosphotransferase</fullName>
    </submittedName>
</protein>
<dbReference type="AlphaFoldDB" id="A0A563ETA4"/>
<evidence type="ECO:0000313" key="3">
    <source>
        <dbReference type="EMBL" id="TWP50890.1"/>
    </source>
</evidence>
<dbReference type="GO" id="GO:0016740">
    <property type="term" value="F:transferase activity"/>
    <property type="evidence" value="ECO:0007669"/>
    <property type="project" value="UniProtKB-KW"/>
</dbReference>
<feature type="region of interest" description="Disordered" evidence="1">
    <location>
        <begin position="45"/>
        <end position="68"/>
    </location>
</feature>
<feature type="compositionally biased region" description="Basic and acidic residues" evidence="1">
    <location>
        <begin position="104"/>
        <end position="128"/>
    </location>
</feature>
<dbReference type="SUPFAM" id="SSF56112">
    <property type="entry name" value="Protein kinase-like (PK-like)"/>
    <property type="match status" value="1"/>
</dbReference>
<dbReference type="OrthoDB" id="9797603at2"/>
<keyword evidence="3" id="KW-0808">Transferase</keyword>
<evidence type="ECO:0000256" key="1">
    <source>
        <dbReference type="SAM" id="MobiDB-lite"/>
    </source>
</evidence>
<dbReference type="Pfam" id="PF01636">
    <property type="entry name" value="APH"/>
    <property type="match status" value="1"/>
</dbReference>
<evidence type="ECO:0000313" key="4">
    <source>
        <dbReference type="Proteomes" id="UP000316639"/>
    </source>
</evidence>
<feature type="domain" description="Aminoglycoside phosphotransferase" evidence="2">
    <location>
        <begin position="155"/>
        <end position="341"/>
    </location>
</feature>
<dbReference type="InterPro" id="IPR002575">
    <property type="entry name" value="Aminoglycoside_PTrfase"/>
</dbReference>
<dbReference type="Proteomes" id="UP000316639">
    <property type="component" value="Unassembled WGS sequence"/>
</dbReference>
<dbReference type="Gene3D" id="3.90.1200.10">
    <property type="match status" value="1"/>
</dbReference>
<dbReference type="EMBL" id="VOBR01000010">
    <property type="protein sequence ID" value="TWP50890.1"/>
    <property type="molecule type" value="Genomic_DNA"/>
</dbReference>
<dbReference type="PANTHER" id="PTHR21310">
    <property type="entry name" value="AMINOGLYCOSIDE PHOSPHOTRANSFERASE-RELATED-RELATED"/>
    <property type="match status" value="1"/>
</dbReference>
<evidence type="ECO:0000259" key="2">
    <source>
        <dbReference type="Pfam" id="PF01636"/>
    </source>
</evidence>
<dbReference type="InterPro" id="IPR011009">
    <property type="entry name" value="Kinase-like_dom_sf"/>
</dbReference>
<reference evidence="3 4" key="1">
    <citation type="submission" date="2019-07" db="EMBL/GenBank/DDBJ databases">
        <title>Lentzea xizangensis sp. nov., isolated from Qinghai-Tibetan Plateau Soils.</title>
        <authorList>
            <person name="Huang J."/>
        </authorList>
    </citation>
    <scope>NUCLEOTIDE SEQUENCE [LARGE SCALE GENOMIC DNA]</scope>
    <source>
        <strain evidence="3 4">FXJ1.1311</strain>
    </source>
</reference>
<keyword evidence="4" id="KW-1185">Reference proteome</keyword>
<feature type="region of interest" description="Disordered" evidence="1">
    <location>
        <begin position="84"/>
        <end position="137"/>
    </location>
</feature>
<sequence>MSIPGVYAAGAALRNRPHDPIPRGCDVRGQLRCVLQTPPPVEARIGLGGHTAITRQVRPPKPSGKDICHRTRAGIGRLCRHSTLLKKGRRGERRPAATDPVQPEPRKASGGSDHRIAAADSSVRRGPEGRLVSGEARTRHSASGQYCGVHELFSVELLGEGLDNVAYEVNGMLVVRCSKRGMGNEVELLKLLKDISPLPVPEPIYADERCMAYPKLPGTPLNGDTRLLDTLADFLATLHAMNTEDVEDLVEIDHQPLTEWRDEAVTYAEQLGYHELAEQLKNQALPEPATELVFSHNDLGAEHVLTQDGEITGIIDWTDAAICDPAYDYGLLYRDLGPAALDACPGVLVERVEFYARCTIFEDLVHGRDATALGWLFPESG</sequence>
<accession>A0A563ETA4</accession>
<proteinExistence type="predicted"/>
<organism evidence="3 4">
    <name type="scientific">Lentzea tibetensis</name>
    <dbReference type="NCBI Taxonomy" id="2591470"/>
    <lineage>
        <taxon>Bacteria</taxon>
        <taxon>Bacillati</taxon>
        <taxon>Actinomycetota</taxon>
        <taxon>Actinomycetes</taxon>
        <taxon>Pseudonocardiales</taxon>
        <taxon>Pseudonocardiaceae</taxon>
        <taxon>Lentzea</taxon>
    </lineage>
</organism>
<dbReference type="Gene3D" id="3.30.200.20">
    <property type="entry name" value="Phosphorylase Kinase, domain 1"/>
    <property type="match status" value="1"/>
</dbReference>
<gene>
    <name evidence="3" type="ORF">FKR81_17545</name>
</gene>
<comment type="caution">
    <text evidence="3">The sequence shown here is derived from an EMBL/GenBank/DDBJ whole genome shotgun (WGS) entry which is preliminary data.</text>
</comment>
<dbReference type="InterPro" id="IPR051678">
    <property type="entry name" value="AGP_Transferase"/>
</dbReference>
<name>A0A563ETA4_9PSEU</name>